<evidence type="ECO:0000313" key="2">
    <source>
        <dbReference type="EMBL" id="PXX45672.1"/>
    </source>
</evidence>
<keyword evidence="3" id="KW-1185">Reference proteome</keyword>
<dbReference type="Pfam" id="PF06097">
    <property type="entry name" value="DUF945"/>
    <property type="match status" value="1"/>
</dbReference>
<dbReference type="InterPro" id="IPR010352">
    <property type="entry name" value="DUF945"/>
</dbReference>
<gene>
    <name evidence="2" type="ORF">DFR38_11163</name>
</gene>
<feature type="compositionally biased region" description="Low complexity" evidence="1">
    <location>
        <begin position="516"/>
        <end position="532"/>
    </location>
</feature>
<evidence type="ECO:0000313" key="3">
    <source>
        <dbReference type="Proteomes" id="UP000248395"/>
    </source>
</evidence>
<name>A0A318JBZ4_9NEIS</name>
<evidence type="ECO:0000256" key="1">
    <source>
        <dbReference type="SAM" id="MobiDB-lite"/>
    </source>
</evidence>
<comment type="caution">
    <text evidence="2">The sequence shown here is derived from an EMBL/GenBank/DDBJ whole genome shotgun (WGS) entry which is preliminary data.</text>
</comment>
<sequence length="532" mass="59068">MLPKRRLIIAGATLGGLLVFNGAAAFWAGMKAEDTLEEQHKMLASLPLFKVKSHSYDRGWFSSTETTELEFNRRLSGPYENMLPDNFKPLLNSTIKFTNHIKHGPFPGLSSLDFRPARALVTTEFAMSDATRKTLKTFFGDKDPITVTNRLGFGGGGELHVDVPSFDYEEALSGVKMKWKGFDLKLDYASGYKEYKTEANSPGFLLEASSKGSVAFDGVRYVSDIRPGATGIKLGTSELTVGNVQLNWKDSVPYSIKLNELVYLMTRMRVGEFINPSGEFKPSAVSLKNFRYQIVSSEQDEFINTRGKLDFAEFNYNDQHYGPLRLDVSANHLHGPTLLKLDQAISQIPFEGVDPAVLRKQYIDTIKHTGIPLLTNNPKLVINDFYLKMPSGETTLQGSLGLNGLQEADLNNSTAFLKRFEVEAKLSLPRKTLENLVVAQARTLFMVDQSAEVQPNMSEVEDLARSLLDSQLTQWKDEKFINEDKGQISTQLNYKGGNLSINNKKVGLPWEEQEDPAPTASAPAAKAASAAK</sequence>
<proteinExistence type="predicted"/>
<dbReference type="AlphaFoldDB" id="A0A318JBZ4"/>
<dbReference type="RefSeq" id="WP_110313499.1">
    <property type="nucleotide sequence ID" value="NZ_QJKC01000011.1"/>
</dbReference>
<accession>A0A318JBZ4</accession>
<organism evidence="2 3">
    <name type="scientific">Aquitalea magnusonii</name>
    <dbReference type="NCBI Taxonomy" id="332411"/>
    <lineage>
        <taxon>Bacteria</taxon>
        <taxon>Pseudomonadati</taxon>
        <taxon>Pseudomonadota</taxon>
        <taxon>Betaproteobacteria</taxon>
        <taxon>Neisseriales</taxon>
        <taxon>Chromobacteriaceae</taxon>
        <taxon>Aquitalea</taxon>
    </lineage>
</organism>
<reference evidence="2 3" key="1">
    <citation type="submission" date="2018-05" db="EMBL/GenBank/DDBJ databases">
        <title>Genomic Encyclopedia of Type Strains, Phase IV (KMG-IV): sequencing the most valuable type-strain genomes for metagenomic binning, comparative biology and taxonomic classification.</title>
        <authorList>
            <person name="Goeker M."/>
        </authorList>
    </citation>
    <scope>NUCLEOTIDE SEQUENCE [LARGE SCALE GENOMIC DNA]</scope>
    <source>
        <strain evidence="2 3">DSM 25134</strain>
    </source>
</reference>
<feature type="region of interest" description="Disordered" evidence="1">
    <location>
        <begin position="505"/>
        <end position="532"/>
    </location>
</feature>
<dbReference type="EMBL" id="QJKC01000011">
    <property type="protein sequence ID" value="PXX45672.1"/>
    <property type="molecule type" value="Genomic_DNA"/>
</dbReference>
<protein>
    <submittedName>
        <fullName evidence="2">Uncharacterized protein YdgA (DUF945 family)</fullName>
    </submittedName>
</protein>
<dbReference type="Proteomes" id="UP000248395">
    <property type="component" value="Unassembled WGS sequence"/>
</dbReference>
<dbReference type="OrthoDB" id="8523324at2"/>